<dbReference type="PANTHER" id="PTHR43689">
    <property type="entry name" value="HYDROLASE"/>
    <property type="match status" value="1"/>
</dbReference>
<dbReference type="KEGG" id="ggr:HKW67_03180"/>
<dbReference type="Pfam" id="PF00561">
    <property type="entry name" value="Abhydrolase_1"/>
    <property type="match status" value="1"/>
</dbReference>
<dbReference type="AlphaFoldDB" id="A0A6M4IIY6"/>
<dbReference type="InterPro" id="IPR029058">
    <property type="entry name" value="AB_hydrolase_fold"/>
</dbReference>
<dbReference type="GO" id="GO:0016787">
    <property type="term" value="F:hydrolase activity"/>
    <property type="evidence" value="ECO:0007669"/>
    <property type="project" value="UniProtKB-KW"/>
</dbReference>
<dbReference type="Proteomes" id="UP000500938">
    <property type="component" value="Chromosome"/>
</dbReference>
<dbReference type="RefSeq" id="WP_171224017.1">
    <property type="nucleotide sequence ID" value="NZ_CP053085.1"/>
</dbReference>
<dbReference type="Gene3D" id="3.40.50.1820">
    <property type="entry name" value="alpha/beta hydrolase"/>
    <property type="match status" value="1"/>
</dbReference>
<evidence type="ECO:0000313" key="3">
    <source>
        <dbReference type="Proteomes" id="UP000500938"/>
    </source>
</evidence>
<dbReference type="SUPFAM" id="SSF53474">
    <property type="entry name" value="alpha/beta-Hydrolases"/>
    <property type="match status" value="1"/>
</dbReference>
<protein>
    <submittedName>
        <fullName evidence="2">Alpha/beta fold hydrolase</fullName>
    </submittedName>
</protein>
<gene>
    <name evidence="2" type="ORF">HKW67_03180</name>
</gene>
<evidence type="ECO:0000259" key="1">
    <source>
        <dbReference type="Pfam" id="PF00561"/>
    </source>
</evidence>
<accession>A0A6M4IIY6</accession>
<sequence length="294" mass="31512">MAALRASLRYFGMANDIPVGIRIIRGANRTLGRVAPSLASRLSRRIFSTPRKFTPREWEAPFEALARRERLPSGLSVLRAGDGPPVALIHGWEGRATQFAAMAPALLACGFSVVAIDAPGHGHSRGKESDPYRFAEALIDVSATFGPLHAAVGHSMGGGSIALALSSGLSLSRAALIASPSSLHDVLHRFSAAMHLPPKATEHFVRDARRRITARGYRTDDIEGALRAVTAPALVIHALDDKEVPFADAERIAGFWLGSTLLRVEHVGHRRILRDPITIAAVAEYFSAGVASED</sequence>
<organism evidence="2 3">
    <name type="scientific">Gemmatimonas groenlandica</name>
    <dbReference type="NCBI Taxonomy" id="2732249"/>
    <lineage>
        <taxon>Bacteria</taxon>
        <taxon>Pseudomonadati</taxon>
        <taxon>Gemmatimonadota</taxon>
        <taxon>Gemmatimonadia</taxon>
        <taxon>Gemmatimonadales</taxon>
        <taxon>Gemmatimonadaceae</taxon>
        <taxon>Gemmatimonas</taxon>
    </lineage>
</organism>
<name>A0A6M4IIY6_9BACT</name>
<dbReference type="PANTHER" id="PTHR43689:SF8">
    <property type="entry name" value="ALPHA_BETA-HYDROLASES SUPERFAMILY PROTEIN"/>
    <property type="match status" value="1"/>
</dbReference>
<dbReference type="InterPro" id="IPR000073">
    <property type="entry name" value="AB_hydrolase_1"/>
</dbReference>
<evidence type="ECO:0000313" key="2">
    <source>
        <dbReference type="EMBL" id="QJR34590.1"/>
    </source>
</evidence>
<feature type="domain" description="AB hydrolase-1" evidence="1">
    <location>
        <begin position="84"/>
        <end position="208"/>
    </location>
</feature>
<keyword evidence="2" id="KW-0378">Hydrolase</keyword>
<dbReference type="EMBL" id="CP053085">
    <property type="protein sequence ID" value="QJR34590.1"/>
    <property type="molecule type" value="Genomic_DNA"/>
</dbReference>
<proteinExistence type="predicted"/>
<keyword evidence="3" id="KW-1185">Reference proteome</keyword>
<reference evidence="2 3" key="1">
    <citation type="submission" date="2020-05" db="EMBL/GenBank/DDBJ databases">
        <title>Complete genome sequence of Gemmatimonas greenlandica TET16.</title>
        <authorList>
            <person name="Zeng Y."/>
        </authorList>
    </citation>
    <scope>NUCLEOTIDE SEQUENCE [LARGE SCALE GENOMIC DNA]</scope>
    <source>
        <strain evidence="2 3">TET16</strain>
    </source>
</reference>